<dbReference type="Proteomes" id="UP001153636">
    <property type="component" value="Chromosome 15"/>
</dbReference>
<dbReference type="PANTHER" id="PTHR46289">
    <property type="entry name" value="52 KDA REPRESSOR OF THE INHIBITOR OF THE PROTEIN KINASE-LIKE PROTEIN-RELATED"/>
    <property type="match status" value="1"/>
</dbReference>
<dbReference type="SMART" id="SM00597">
    <property type="entry name" value="ZnF_TTF"/>
    <property type="match status" value="1"/>
</dbReference>
<dbReference type="PANTHER" id="PTHR46289:SF14">
    <property type="entry name" value="DUF4371 DOMAIN-CONTAINING PROTEIN"/>
    <property type="match status" value="1"/>
</dbReference>
<dbReference type="EMBL" id="OV651827">
    <property type="protein sequence ID" value="CAH1103737.1"/>
    <property type="molecule type" value="Genomic_DNA"/>
</dbReference>
<sequence>MHNGLKREKRLRVRVVFIFVWFCVFGYVNFTLCFISRYDNVILLKQEKPSTSATTTSDLSVDAKDEIYSQLDIGYAVDRHLNTSERYKFLKQAWTPPENYKFPSKIEKNHTRQFQREWLKKYDWLVYSKFKDGAFCKFCCLFAPAGGGVNFRPLKTLVAEPMKKYKNALRELQDHSYKQYHIKSLERAGEFIGKFESGESVSVLIDHEHKNIIKQNRKCLVPIVKTIIFCGRNNLPLRSHREKGSLNDEKIQQEVLSGAQGVFRALLAFRIDSGDTNLLEHLKTTGKNATMIKVKSMTGVALKESLENQLTKMNLDLFDCRGQGYDGGSNMAGKENGLAALIQKQYPLAVYTHCFNHSLNLCISKSCDISCMKNMIGIIGKISTFLSASPKRVNLLQKTITESENSNDFKKTRLKSYCETRWVERHDTLIIFQELLPFIVQVLEYLEHDGDRDTASNAMSYNACIRRSDFLICLAIGAHCFAYSVKLSKLLQNPTLDFSAALESIQILLITFQDFRENSEREFNNIFLAAQSMANNLDVELIVPRVCGRQTQRENMESRSPEEYFKRSIFIPFIDNFLSQLNSRFNDRLKTILPLEGLIPKNNKIYPIKQIFKTSLMYQADINISEQELRAEIIMWQKRWEKVDKLNLPSTATEALCFATNVFPSIKILLQIFATLPVSTATAERSFSNIKRLKTYLRSTMTENRLNGLALLNIHKEINVDINNIITRFATSKPRRMNLKDWSSD</sequence>
<evidence type="ECO:0000313" key="3">
    <source>
        <dbReference type="EMBL" id="CAH1103737.1"/>
    </source>
</evidence>
<dbReference type="GO" id="GO:0046983">
    <property type="term" value="F:protein dimerization activity"/>
    <property type="evidence" value="ECO:0007669"/>
    <property type="project" value="InterPro"/>
</dbReference>
<dbReference type="InterPro" id="IPR006580">
    <property type="entry name" value="Znf_TTF"/>
</dbReference>
<gene>
    <name evidence="3" type="ORF">PSYICH_LOCUS4929</name>
</gene>
<dbReference type="SUPFAM" id="SSF53098">
    <property type="entry name" value="Ribonuclease H-like"/>
    <property type="match status" value="1"/>
</dbReference>
<evidence type="ECO:0000313" key="4">
    <source>
        <dbReference type="Proteomes" id="UP001153636"/>
    </source>
</evidence>
<reference evidence="3" key="1">
    <citation type="submission" date="2022-01" db="EMBL/GenBank/DDBJ databases">
        <authorList>
            <person name="King R."/>
        </authorList>
    </citation>
    <scope>NUCLEOTIDE SEQUENCE</scope>
</reference>
<dbReference type="Pfam" id="PF05699">
    <property type="entry name" value="Dimer_Tnp_hAT"/>
    <property type="match status" value="1"/>
</dbReference>
<feature type="transmembrane region" description="Helical" evidence="1">
    <location>
        <begin position="12"/>
        <end position="30"/>
    </location>
</feature>
<evidence type="ECO:0000256" key="1">
    <source>
        <dbReference type="SAM" id="Phobius"/>
    </source>
</evidence>
<name>A0A9P0CHV3_9CUCU</name>
<dbReference type="AlphaFoldDB" id="A0A9P0CHV3"/>
<feature type="domain" description="TTF-type" evidence="2">
    <location>
        <begin position="110"/>
        <end position="198"/>
    </location>
</feature>
<protein>
    <recommendedName>
        <fullName evidence="2">TTF-type domain-containing protein</fullName>
    </recommendedName>
</protein>
<proteinExistence type="predicted"/>
<dbReference type="InterPro" id="IPR008906">
    <property type="entry name" value="HATC_C_dom"/>
</dbReference>
<keyword evidence="4" id="KW-1185">Reference proteome</keyword>
<accession>A0A9P0CHV3</accession>
<dbReference type="OrthoDB" id="6604085at2759"/>
<dbReference type="InterPro" id="IPR052958">
    <property type="entry name" value="IFN-induced_PKR_regulator"/>
</dbReference>
<organism evidence="3 4">
    <name type="scientific">Psylliodes chrysocephalus</name>
    <dbReference type="NCBI Taxonomy" id="3402493"/>
    <lineage>
        <taxon>Eukaryota</taxon>
        <taxon>Metazoa</taxon>
        <taxon>Ecdysozoa</taxon>
        <taxon>Arthropoda</taxon>
        <taxon>Hexapoda</taxon>
        <taxon>Insecta</taxon>
        <taxon>Pterygota</taxon>
        <taxon>Neoptera</taxon>
        <taxon>Endopterygota</taxon>
        <taxon>Coleoptera</taxon>
        <taxon>Polyphaga</taxon>
        <taxon>Cucujiformia</taxon>
        <taxon>Chrysomeloidea</taxon>
        <taxon>Chrysomelidae</taxon>
        <taxon>Galerucinae</taxon>
        <taxon>Alticini</taxon>
        <taxon>Psylliodes</taxon>
    </lineage>
</organism>
<keyword evidence="1" id="KW-0812">Transmembrane</keyword>
<dbReference type="InterPro" id="IPR012337">
    <property type="entry name" value="RNaseH-like_sf"/>
</dbReference>
<keyword evidence="1" id="KW-0472">Membrane</keyword>
<keyword evidence="1" id="KW-1133">Transmembrane helix</keyword>
<evidence type="ECO:0000259" key="2">
    <source>
        <dbReference type="SMART" id="SM00597"/>
    </source>
</evidence>